<dbReference type="Gene3D" id="3.40.1000.10">
    <property type="entry name" value="Mog1/PsbP, alpha/beta/alpha sandwich"/>
    <property type="match status" value="1"/>
</dbReference>
<evidence type="ECO:0000313" key="6">
    <source>
        <dbReference type="Proteomes" id="UP000266188"/>
    </source>
</evidence>
<dbReference type="STRING" id="2070753.A0A3A2ZX75"/>
<dbReference type="InterPro" id="IPR016123">
    <property type="entry name" value="Mog1/PsbP_a/b/a-sand"/>
</dbReference>
<dbReference type="SUPFAM" id="SSF55724">
    <property type="entry name" value="Mog1p/PsbP-like"/>
    <property type="match status" value="1"/>
</dbReference>
<feature type="compositionally biased region" description="Polar residues" evidence="4">
    <location>
        <begin position="60"/>
        <end position="71"/>
    </location>
</feature>
<evidence type="ECO:0000256" key="4">
    <source>
        <dbReference type="SAM" id="MobiDB-lite"/>
    </source>
</evidence>
<protein>
    <submittedName>
        <fullName evidence="5">Ran-interacting protein Mog1</fullName>
    </submittedName>
</protein>
<comment type="caution">
    <text evidence="5">The sequence shown here is derived from an EMBL/GenBank/DDBJ whole genome shotgun (WGS) entry which is preliminary data.</text>
</comment>
<dbReference type="GO" id="GO:0005085">
    <property type="term" value="F:guanyl-nucleotide exchange factor activity"/>
    <property type="evidence" value="ECO:0007669"/>
    <property type="project" value="TreeGrafter"/>
</dbReference>
<evidence type="ECO:0000256" key="2">
    <source>
        <dbReference type="ARBA" id="ARBA00022448"/>
    </source>
</evidence>
<dbReference type="PANTHER" id="PTHR15837">
    <property type="entry name" value="RAN GUANINE NUCLEOTIDE RELEASE FACTOR"/>
    <property type="match status" value="1"/>
</dbReference>
<evidence type="ECO:0000256" key="3">
    <source>
        <dbReference type="ARBA" id="ARBA00022927"/>
    </source>
</evidence>
<keyword evidence="6" id="KW-1185">Reference proteome</keyword>
<evidence type="ECO:0000256" key="1">
    <source>
        <dbReference type="ARBA" id="ARBA00010307"/>
    </source>
</evidence>
<dbReference type="EMBL" id="MVGC01000006">
    <property type="protein sequence ID" value="RJE27290.1"/>
    <property type="molecule type" value="Genomic_DNA"/>
</dbReference>
<dbReference type="GO" id="GO:0031267">
    <property type="term" value="F:small GTPase binding"/>
    <property type="evidence" value="ECO:0007669"/>
    <property type="project" value="TreeGrafter"/>
</dbReference>
<evidence type="ECO:0000313" key="5">
    <source>
        <dbReference type="EMBL" id="RJE27290.1"/>
    </source>
</evidence>
<dbReference type="InterPro" id="IPR007681">
    <property type="entry name" value="Mog1"/>
</dbReference>
<name>A0A3A2ZX75_9EURO</name>
<comment type="similarity">
    <text evidence="1">Belongs to the MOG1 family.</text>
</comment>
<dbReference type="Pfam" id="PF04603">
    <property type="entry name" value="Mog1"/>
    <property type="match status" value="1"/>
</dbReference>
<gene>
    <name evidence="5" type="ORF">PHISCL_00421</name>
</gene>
<reference evidence="6" key="1">
    <citation type="submission" date="2017-02" db="EMBL/GenBank/DDBJ databases">
        <authorList>
            <person name="Tafer H."/>
            <person name="Lopandic K."/>
        </authorList>
    </citation>
    <scope>NUCLEOTIDE SEQUENCE [LARGE SCALE GENOMIC DNA]</scope>
    <source>
        <strain evidence="6">CBS 366.77</strain>
    </source>
</reference>
<feature type="region of interest" description="Disordered" evidence="4">
    <location>
        <begin position="60"/>
        <end position="83"/>
    </location>
</feature>
<dbReference type="GO" id="GO:0006606">
    <property type="term" value="P:protein import into nucleus"/>
    <property type="evidence" value="ECO:0007669"/>
    <property type="project" value="TreeGrafter"/>
</dbReference>
<dbReference type="OrthoDB" id="10255285at2759"/>
<accession>A0A3A2ZX75</accession>
<sequence>MACAKQDFFGSALHGVVPEGWVDGSTLRQVPDHQELFLSRTTLSNMIIELNQRVNANDALSTMSQPQSHQPTPAPPGGASANSETVDKAAALYHLHDLCEEGDTLETIVPAEKVTMGKFPPSVSAYKGVVSYITPKRERGAGGRIPVDVEGAAAGGFGGPGGKEGLSSKLTCHYLLVRLEQQGTDLLVFFNVPHQEFDGSGDPRGLSREEELAGAVIERLVQELEIRDWGLFV</sequence>
<dbReference type="AlphaFoldDB" id="A0A3A2ZX75"/>
<keyword evidence="2" id="KW-0813">Transport</keyword>
<dbReference type="Proteomes" id="UP000266188">
    <property type="component" value="Unassembled WGS sequence"/>
</dbReference>
<dbReference type="PANTHER" id="PTHR15837:SF0">
    <property type="entry name" value="RAN GUANINE NUCLEOTIDE RELEASE FACTOR"/>
    <property type="match status" value="1"/>
</dbReference>
<dbReference type="GO" id="GO:0005634">
    <property type="term" value="C:nucleus"/>
    <property type="evidence" value="ECO:0007669"/>
    <property type="project" value="TreeGrafter"/>
</dbReference>
<keyword evidence="3" id="KW-0653">Protein transport</keyword>
<organism evidence="5 6">
    <name type="scientific">Aspergillus sclerotialis</name>
    <dbReference type="NCBI Taxonomy" id="2070753"/>
    <lineage>
        <taxon>Eukaryota</taxon>
        <taxon>Fungi</taxon>
        <taxon>Dikarya</taxon>
        <taxon>Ascomycota</taxon>
        <taxon>Pezizomycotina</taxon>
        <taxon>Eurotiomycetes</taxon>
        <taxon>Eurotiomycetidae</taxon>
        <taxon>Eurotiales</taxon>
        <taxon>Aspergillaceae</taxon>
        <taxon>Aspergillus</taxon>
        <taxon>Aspergillus subgen. Polypaecilum</taxon>
    </lineage>
</organism>
<proteinExistence type="inferred from homology"/>